<dbReference type="InterPro" id="IPR013249">
    <property type="entry name" value="RNA_pol_sigma70_r4_t2"/>
</dbReference>
<dbReference type="InterPro" id="IPR036388">
    <property type="entry name" value="WH-like_DNA-bd_sf"/>
</dbReference>
<dbReference type="Pfam" id="PF04542">
    <property type="entry name" value="Sigma70_r2"/>
    <property type="match status" value="1"/>
</dbReference>
<dbReference type="InterPro" id="IPR014284">
    <property type="entry name" value="RNA_pol_sigma-70_dom"/>
</dbReference>
<protein>
    <submittedName>
        <fullName evidence="7">RNA polymerase sigma-70 factor</fullName>
    </submittedName>
</protein>
<gene>
    <name evidence="7" type="ORF">JKG61_00275</name>
</gene>
<evidence type="ECO:0000259" key="5">
    <source>
        <dbReference type="Pfam" id="PF04542"/>
    </source>
</evidence>
<evidence type="ECO:0000256" key="3">
    <source>
        <dbReference type="ARBA" id="ARBA00023082"/>
    </source>
</evidence>
<comment type="caution">
    <text evidence="7">The sequence shown here is derived from an EMBL/GenBank/DDBJ whole genome shotgun (WGS) entry which is preliminary data.</text>
</comment>
<dbReference type="InterPro" id="IPR014327">
    <property type="entry name" value="RNA_pol_sigma70_bacteroid"/>
</dbReference>
<sequence>MHSDSNPIDFELLQRLKAGDHVAFEELYNQYSKKLYWKLKQMVKYPSEADELLQNLFVKVWEKREQIVIHQTFEGYLYRVAQHMAIDYFRSLDRQSRLQDEVSRTGAIIAENTEALLFAKETQQLLDEAVASLPEQRRRAFILCKLEGKSHQEAAEIMNISPNTVHNHLVKAVYTVRQHLLKSGRDITILALLIALFQRFS</sequence>
<dbReference type="SUPFAM" id="SSF88946">
    <property type="entry name" value="Sigma2 domain of RNA polymerase sigma factors"/>
    <property type="match status" value="1"/>
</dbReference>
<dbReference type="NCBIfam" id="TIGR02937">
    <property type="entry name" value="sigma70-ECF"/>
    <property type="match status" value="1"/>
</dbReference>
<evidence type="ECO:0000256" key="4">
    <source>
        <dbReference type="ARBA" id="ARBA00023163"/>
    </source>
</evidence>
<evidence type="ECO:0000256" key="1">
    <source>
        <dbReference type="ARBA" id="ARBA00010641"/>
    </source>
</evidence>
<dbReference type="Pfam" id="PF08281">
    <property type="entry name" value="Sigma70_r4_2"/>
    <property type="match status" value="1"/>
</dbReference>
<name>A0ABS1QYC2_9SPHI</name>
<feature type="domain" description="RNA polymerase sigma factor 70 region 4 type 2" evidence="6">
    <location>
        <begin position="124"/>
        <end position="173"/>
    </location>
</feature>
<dbReference type="RefSeq" id="WP_202100997.1">
    <property type="nucleotide sequence ID" value="NZ_JAERTY010000001.1"/>
</dbReference>
<dbReference type="NCBIfam" id="TIGR02985">
    <property type="entry name" value="Sig70_bacteroi1"/>
    <property type="match status" value="1"/>
</dbReference>
<comment type="similarity">
    <text evidence="1">Belongs to the sigma-70 factor family. ECF subfamily.</text>
</comment>
<dbReference type="EMBL" id="JAERTY010000001">
    <property type="protein sequence ID" value="MBL1407175.1"/>
    <property type="molecule type" value="Genomic_DNA"/>
</dbReference>
<dbReference type="InterPro" id="IPR013325">
    <property type="entry name" value="RNA_pol_sigma_r2"/>
</dbReference>
<keyword evidence="8" id="KW-1185">Reference proteome</keyword>
<proteinExistence type="inferred from homology"/>
<dbReference type="Gene3D" id="1.10.1740.10">
    <property type="match status" value="1"/>
</dbReference>
<organism evidence="7 8">
    <name type="scientific">Sphingobacterium faecale</name>
    <dbReference type="NCBI Taxonomy" id="2803775"/>
    <lineage>
        <taxon>Bacteria</taxon>
        <taxon>Pseudomonadati</taxon>
        <taxon>Bacteroidota</taxon>
        <taxon>Sphingobacteriia</taxon>
        <taxon>Sphingobacteriales</taxon>
        <taxon>Sphingobacteriaceae</taxon>
        <taxon>Sphingobacterium</taxon>
    </lineage>
</organism>
<dbReference type="PANTHER" id="PTHR43133">
    <property type="entry name" value="RNA POLYMERASE ECF-TYPE SIGMA FACTO"/>
    <property type="match status" value="1"/>
</dbReference>
<dbReference type="SUPFAM" id="SSF88659">
    <property type="entry name" value="Sigma3 and sigma4 domains of RNA polymerase sigma factors"/>
    <property type="match status" value="1"/>
</dbReference>
<dbReference type="InterPro" id="IPR007627">
    <property type="entry name" value="RNA_pol_sigma70_r2"/>
</dbReference>
<feature type="domain" description="RNA polymerase sigma-70 region 2" evidence="5">
    <location>
        <begin position="27"/>
        <end position="94"/>
    </location>
</feature>
<evidence type="ECO:0000313" key="7">
    <source>
        <dbReference type="EMBL" id="MBL1407175.1"/>
    </source>
</evidence>
<dbReference type="InterPro" id="IPR013324">
    <property type="entry name" value="RNA_pol_sigma_r3/r4-like"/>
</dbReference>
<reference evidence="7 8" key="1">
    <citation type="submission" date="2021-01" db="EMBL/GenBank/DDBJ databases">
        <title>C459-1 draft genome sequence.</title>
        <authorList>
            <person name="Zhang X.-F."/>
        </authorList>
    </citation>
    <scope>NUCLEOTIDE SEQUENCE [LARGE SCALE GENOMIC DNA]</scope>
    <source>
        <strain evidence="8">C459-1</strain>
    </source>
</reference>
<dbReference type="InterPro" id="IPR039425">
    <property type="entry name" value="RNA_pol_sigma-70-like"/>
</dbReference>
<dbReference type="Gene3D" id="1.10.10.10">
    <property type="entry name" value="Winged helix-like DNA-binding domain superfamily/Winged helix DNA-binding domain"/>
    <property type="match status" value="1"/>
</dbReference>
<evidence type="ECO:0000259" key="6">
    <source>
        <dbReference type="Pfam" id="PF08281"/>
    </source>
</evidence>
<dbReference type="PANTHER" id="PTHR43133:SF46">
    <property type="entry name" value="RNA POLYMERASE SIGMA-70 FACTOR ECF SUBFAMILY"/>
    <property type="match status" value="1"/>
</dbReference>
<keyword evidence="4" id="KW-0804">Transcription</keyword>
<dbReference type="Proteomes" id="UP000625283">
    <property type="component" value="Unassembled WGS sequence"/>
</dbReference>
<keyword evidence="3" id="KW-0731">Sigma factor</keyword>
<accession>A0ABS1QYC2</accession>
<keyword evidence="2" id="KW-0805">Transcription regulation</keyword>
<evidence type="ECO:0000313" key="8">
    <source>
        <dbReference type="Proteomes" id="UP000625283"/>
    </source>
</evidence>
<evidence type="ECO:0000256" key="2">
    <source>
        <dbReference type="ARBA" id="ARBA00023015"/>
    </source>
</evidence>